<dbReference type="Gene3D" id="2.30.110.10">
    <property type="entry name" value="Electron Transport, Fmn-binding Protein, Chain A"/>
    <property type="match status" value="1"/>
</dbReference>
<dbReference type="InterPro" id="IPR012349">
    <property type="entry name" value="Split_barrel_FMN-bd"/>
</dbReference>
<comment type="caution">
    <text evidence="2">The sequence shown here is derived from an EMBL/GenBank/DDBJ whole genome shotgun (WGS) entry which is preliminary data.</text>
</comment>
<dbReference type="PANTHER" id="PTHR34818:SF1">
    <property type="entry name" value="PROTEIN BLI-3"/>
    <property type="match status" value="1"/>
</dbReference>
<evidence type="ECO:0000313" key="2">
    <source>
        <dbReference type="EMBL" id="MCW6510295.1"/>
    </source>
</evidence>
<evidence type="ECO:0000259" key="1">
    <source>
        <dbReference type="Pfam" id="PF16242"/>
    </source>
</evidence>
<dbReference type="AlphaFoldDB" id="A0AA42CPD6"/>
<dbReference type="RefSeq" id="WP_282586666.1">
    <property type="nucleotide sequence ID" value="NZ_JAMOIM010000014.1"/>
</dbReference>
<keyword evidence="3" id="KW-1185">Reference proteome</keyword>
<dbReference type="SUPFAM" id="SSF50475">
    <property type="entry name" value="FMN-binding split barrel"/>
    <property type="match status" value="1"/>
</dbReference>
<dbReference type="PANTHER" id="PTHR34818">
    <property type="entry name" value="PROTEIN BLI-3"/>
    <property type="match status" value="1"/>
</dbReference>
<proteinExistence type="predicted"/>
<organism evidence="2 3">
    <name type="scientific">Lichenifustis flavocetrariae</name>
    <dbReference type="NCBI Taxonomy" id="2949735"/>
    <lineage>
        <taxon>Bacteria</taxon>
        <taxon>Pseudomonadati</taxon>
        <taxon>Pseudomonadota</taxon>
        <taxon>Alphaproteobacteria</taxon>
        <taxon>Hyphomicrobiales</taxon>
        <taxon>Lichenihabitantaceae</taxon>
        <taxon>Lichenifustis</taxon>
    </lineage>
</organism>
<accession>A0AA42CPD6</accession>
<name>A0AA42CPD6_9HYPH</name>
<sequence length="144" mass="15941">MSSWTLSDIAKKMKDFDFCFLSTHSEGGTIAGRPMSNNGDVEYQGDSFFFTSDDTLTVKDIGRDPKVALSFQGPKSLLGKPGLMIAVEGQAELIRDKAAFKAHWTSDLERWFADGIDTPGLVLIKVHAARIHYWDGEQQGEVKV</sequence>
<reference evidence="2" key="1">
    <citation type="submission" date="2022-05" db="EMBL/GenBank/DDBJ databases">
        <authorList>
            <person name="Pankratov T."/>
        </authorList>
    </citation>
    <scope>NUCLEOTIDE SEQUENCE</scope>
    <source>
        <strain evidence="2">BP6-180914</strain>
    </source>
</reference>
<dbReference type="InterPro" id="IPR038725">
    <property type="entry name" value="YdaG_split_barrel_FMN-bd"/>
</dbReference>
<dbReference type="Pfam" id="PF16242">
    <property type="entry name" value="Pyrid_ox_like"/>
    <property type="match status" value="1"/>
</dbReference>
<dbReference type="EMBL" id="JAMOIM010000014">
    <property type="protein sequence ID" value="MCW6510295.1"/>
    <property type="molecule type" value="Genomic_DNA"/>
</dbReference>
<feature type="domain" description="General stress protein FMN-binding split barrel" evidence="1">
    <location>
        <begin position="7"/>
        <end position="139"/>
    </location>
</feature>
<dbReference type="InterPro" id="IPR052917">
    <property type="entry name" value="Stress-Dev_Protein"/>
</dbReference>
<dbReference type="Proteomes" id="UP001165667">
    <property type="component" value="Unassembled WGS sequence"/>
</dbReference>
<protein>
    <submittedName>
        <fullName evidence="2">Pyridoxamine 5'-phosphate oxidase family protein</fullName>
    </submittedName>
</protein>
<gene>
    <name evidence="2" type="ORF">M8523_19955</name>
</gene>
<evidence type="ECO:0000313" key="3">
    <source>
        <dbReference type="Proteomes" id="UP001165667"/>
    </source>
</evidence>